<dbReference type="PANTHER" id="PTHR42941:SF1">
    <property type="entry name" value="SLL1037 PROTEIN"/>
    <property type="match status" value="1"/>
</dbReference>
<dbReference type="Pfam" id="PF16868">
    <property type="entry name" value="NMT1_3"/>
    <property type="match status" value="1"/>
</dbReference>
<evidence type="ECO:0000313" key="1">
    <source>
        <dbReference type="EMBL" id="MFC6765301.1"/>
    </source>
</evidence>
<gene>
    <name evidence="1" type="ORF">ACFQE6_09930</name>
</gene>
<dbReference type="NCBIfam" id="TIGR02122">
    <property type="entry name" value="TRAP_TAXI"/>
    <property type="match status" value="1"/>
</dbReference>
<evidence type="ECO:0000313" key="2">
    <source>
        <dbReference type="Proteomes" id="UP001596383"/>
    </source>
</evidence>
<proteinExistence type="predicted"/>
<dbReference type="InterPro" id="IPR011852">
    <property type="entry name" value="TRAP_TAXI"/>
</dbReference>
<name>A0ABD5SJG7_9EURY</name>
<organism evidence="1 2">
    <name type="scientific">Natrinema soli</name>
    <dbReference type="NCBI Taxonomy" id="1930624"/>
    <lineage>
        <taxon>Archaea</taxon>
        <taxon>Methanobacteriati</taxon>
        <taxon>Methanobacteriota</taxon>
        <taxon>Stenosarchaea group</taxon>
        <taxon>Halobacteria</taxon>
        <taxon>Halobacteriales</taxon>
        <taxon>Natrialbaceae</taxon>
        <taxon>Natrinema</taxon>
    </lineage>
</organism>
<reference evidence="1 2" key="1">
    <citation type="journal article" date="2019" name="Int. J. Syst. Evol. Microbiol.">
        <title>The Global Catalogue of Microorganisms (GCM) 10K type strain sequencing project: providing services to taxonomists for standard genome sequencing and annotation.</title>
        <authorList>
            <consortium name="The Broad Institute Genomics Platform"/>
            <consortium name="The Broad Institute Genome Sequencing Center for Infectious Disease"/>
            <person name="Wu L."/>
            <person name="Ma J."/>
        </authorList>
    </citation>
    <scope>NUCLEOTIDE SEQUENCE [LARGE SCALE GENOMIC DNA]</scope>
    <source>
        <strain evidence="1 2">LMG 29247</strain>
    </source>
</reference>
<sequence>MNHDNYSLMSRRNALRTVGAAGITSIAGCSSGGGGSENWVMGTSEQGSSTFSIGQALQSVIREHSDQVNLSAQSSGGQVANTRSLGNDYDLAIISNNLHYDALQEAGPFEDQPPSNPLWTGFSVTGAECFMLTTADSDIETYDDLTGQTITTFGTGSALYQLTMTVFEELGIKGDYEHREIPLNEFGSALENGRIEACGGYTTLRGTSASGGMQELMNRVDLKAVKMTDEQREQVSGLTSPPIETIQPEPFENVNEVTAWTDTSNIIYSDHLSADIVEHVTQSWIENWDQVKETYGGVLDATDEALVSGFLPDFTIHPGAAAYLEGRGISLDEWSIGSG</sequence>
<dbReference type="Proteomes" id="UP001596383">
    <property type="component" value="Unassembled WGS sequence"/>
</dbReference>
<comment type="caution">
    <text evidence="1">The sequence shown here is derived from an EMBL/GenBank/DDBJ whole genome shotgun (WGS) entry which is preliminary data.</text>
</comment>
<dbReference type="SUPFAM" id="SSF53850">
    <property type="entry name" value="Periplasmic binding protein-like II"/>
    <property type="match status" value="1"/>
</dbReference>
<dbReference type="AlphaFoldDB" id="A0ABD5SJG7"/>
<accession>A0ABD5SJG7</accession>
<protein>
    <submittedName>
        <fullName evidence="1">TAXI family TRAP transporter solute-binding subunit</fullName>
    </submittedName>
</protein>
<dbReference type="EMBL" id="JBHSWV010000137">
    <property type="protein sequence ID" value="MFC6765301.1"/>
    <property type="molecule type" value="Genomic_DNA"/>
</dbReference>
<dbReference type="RefSeq" id="WP_273738332.1">
    <property type="nucleotide sequence ID" value="NZ_JAQIVI010000137.1"/>
</dbReference>
<dbReference type="PANTHER" id="PTHR42941">
    <property type="entry name" value="SLL1037 PROTEIN"/>
    <property type="match status" value="1"/>
</dbReference>
<keyword evidence="2" id="KW-1185">Reference proteome</keyword>
<dbReference type="Gene3D" id="3.40.190.10">
    <property type="entry name" value="Periplasmic binding protein-like II"/>
    <property type="match status" value="2"/>
</dbReference>